<organism evidence="2 3">
    <name type="scientific">Corallococcus exercitus</name>
    <dbReference type="NCBI Taxonomy" id="2316736"/>
    <lineage>
        <taxon>Bacteria</taxon>
        <taxon>Pseudomonadati</taxon>
        <taxon>Myxococcota</taxon>
        <taxon>Myxococcia</taxon>
        <taxon>Myxococcales</taxon>
        <taxon>Cystobacterineae</taxon>
        <taxon>Myxococcaceae</taxon>
        <taxon>Corallococcus</taxon>
    </lineage>
</organism>
<dbReference type="InterPro" id="IPR049274">
    <property type="entry name" value="LynD/TruD_wHTH-like"/>
</dbReference>
<name>A0A7Y4JQM9_9BACT</name>
<reference evidence="2 3" key="1">
    <citation type="submission" date="2020-05" db="EMBL/GenBank/DDBJ databases">
        <authorList>
            <person name="Whitworth D."/>
        </authorList>
    </citation>
    <scope>NUCLEOTIDE SEQUENCE [LARGE SCALE GENOMIC DNA]</scope>
    <source>
        <strain evidence="2 3">CA046A</strain>
    </source>
</reference>
<comment type="caution">
    <text evidence="2">The sequence shown here is derived from an EMBL/GenBank/DDBJ whole genome shotgun (WGS) entry which is preliminary data.</text>
</comment>
<dbReference type="PANTHER" id="PTHR37809">
    <property type="entry name" value="RIBOSOMAL PROTEIN S12 METHYLTHIOTRANSFERASE ACCESSORY FACTOR YCAO"/>
    <property type="match status" value="1"/>
</dbReference>
<dbReference type="AlphaFoldDB" id="A0A7Y4JQM9"/>
<dbReference type="PROSITE" id="PS51664">
    <property type="entry name" value="YCAO"/>
    <property type="match status" value="1"/>
</dbReference>
<dbReference type="Gene3D" id="3.30.160.660">
    <property type="match status" value="1"/>
</dbReference>
<evidence type="ECO:0000313" key="2">
    <source>
        <dbReference type="EMBL" id="NOK09179.1"/>
    </source>
</evidence>
<dbReference type="NCBIfam" id="TIGR00702">
    <property type="entry name" value="YcaO-type kinase domain"/>
    <property type="match status" value="1"/>
</dbReference>
<dbReference type="EMBL" id="JABFJW010000050">
    <property type="protein sequence ID" value="NOK09179.1"/>
    <property type="molecule type" value="Genomic_DNA"/>
</dbReference>
<dbReference type="InterPro" id="IPR003776">
    <property type="entry name" value="YcaO-like_dom"/>
</dbReference>
<sequence length="734" mass="80535">MDRVLRIKPHLRAEVLDARRVFLVGERAQFLLEGELHASIVPLLDGQRTVANVIAALAGRASAPEVLYALSLLEERGHVEEAHDVFDASVAGFWESLGVGAAVAAGRLLDMSVAVRAVDGEDGERLTEALRDTGLDVREDADRHVLLVDDYLSQEALALAREARSAGAAFLPLKVSGTACHAGPVVGTGERACWTCLTARLLDNRPIEKYLARKGTPPRATRPPRTGLPTTAQAGLSFAAALVARWVVDGATDGGQTRLWTLDFATWKLESHAVTRRPQCPECGDPHWMEARAKAPLELASRPKRFTGDGGHRILTPEETWERHRHLISPVTGVVSDLRAVPGDAPLGHIHSAVFRVCPWTDAPASDDFHRVASGKGRTEAQSRAGALCEALERYSAVFQGDEPRVHATASQLGAKAVHPDALQHFSAAQLQSRTATLEGAARRDMRTAVPLPYADQPLDWSPAWSLTHGVHKYVPTSFAYLFTPTPPGGDGPFCLFNSNGNAAGNCVEEAILQGFLELVERDAVALWWYNRLRRPRLDLRSFDEPWFASVEAHYQSLGVQLSVLDLTHDLGIPVFVALVWSPERGRAWAGCGCHFDAKLAVQRALTEVAQCYDPKDMSPSPWDAGAHDDVTWLFPDDSVPARVRADFPRVWHDDLRDDVRECVARAARAGLEMLVMEQSRPDVGVSAVKVIVPGLRHFWRRLGPGRLYDVPVRMGWLKAPKTEAQLNPVPFYF</sequence>
<dbReference type="PANTHER" id="PTHR37809:SF1">
    <property type="entry name" value="RIBOSOMAL PROTEIN S12 METHYLTHIOTRANSFERASE ACCESSORY FACTOR YCAO"/>
    <property type="match status" value="1"/>
</dbReference>
<feature type="domain" description="YcaO" evidence="1">
    <location>
        <begin position="375"/>
        <end position="734"/>
    </location>
</feature>
<dbReference type="RefSeq" id="WP_171413386.1">
    <property type="nucleotide sequence ID" value="NZ_JABFJW010000050.1"/>
</dbReference>
<evidence type="ECO:0000259" key="1">
    <source>
        <dbReference type="PROSITE" id="PS51664"/>
    </source>
</evidence>
<gene>
    <name evidence="2" type="ORF">HNS30_09065</name>
</gene>
<dbReference type="InterPro" id="IPR022291">
    <property type="entry name" value="Bacteriocin_synth_cyclodeHase"/>
</dbReference>
<dbReference type="Proteomes" id="UP000528460">
    <property type="component" value="Unassembled WGS sequence"/>
</dbReference>
<proteinExistence type="predicted"/>
<dbReference type="InterPro" id="IPR027624">
    <property type="entry name" value="TOMM_cyclo_SagD"/>
</dbReference>
<protein>
    <submittedName>
        <fullName evidence="2">TOMM leader peptide-binding protein</fullName>
    </submittedName>
</protein>
<dbReference type="Gene3D" id="3.90.930.60">
    <property type="match status" value="1"/>
</dbReference>
<dbReference type="NCBIfam" id="TIGR03604">
    <property type="entry name" value="TOMM_cyclo_SagD"/>
    <property type="match status" value="1"/>
</dbReference>
<dbReference type="Pfam" id="PF21084">
    <property type="entry name" value="WHD_DUF4423_like"/>
    <property type="match status" value="1"/>
</dbReference>
<dbReference type="Gene3D" id="3.40.50.720">
    <property type="entry name" value="NAD(P)-binding Rossmann-like Domain"/>
    <property type="match status" value="1"/>
</dbReference>
<dbReference type="Gene3D" id="3.30.1330.230">
    <property type="match status" value="1"/>
</dbReference>
<dbReference type="NCBIfam" id="TIGR03882">
    <property type="entry name" value="cyclo_dehyd_2"/>
    <property type="match status" value="1"/>
</dbReference>
<accession>A0A7Y4JQM9</accession>
<dbReference type="Pfam" id="PF02624">
    <property type="entry name" value="YcaO"/>
    <property type="match status" value="1"/>
</dbReference>
<evidence type="ECO:0000313" key="3">
    <source>
        <dbReference type="Proteomes" id="UP000528460"/>
    </source>
</evidence>
<dbReference type="Gene3D" id="3.30.40.250">
    <property type="match status" value="1"/>
</dbReference>